<feature type="region of interest" description="Disordered" evidence="1">
    <location>
        <begin position="31"/>
        <end position="53"/>
    </location>
</feature>
<accession>A0AAJ0F825</accession>
<evidence type="ECO:0000313" key="2">
    <source>
        <dbReference type="EMBL" id="KAK1758621.1"/>
    </source>
</evidence>
<dbReference type="NCBIfam" id="TIGR01460">
    <property type="entry name" value="HAD-SF-IIA"/>
    <property type="match status" value="1"/>
</dbReference>
<dbReference type="InterPro" id="IPR006353">
    <property type="entry name" value="HAD-SF_hydro_IIA_CECR5"/>
</dbReference>
<dbReference type="GO" id="GO:0005739">
    <property type="term" value="C:mitochondrion"/>
    <property type="evidence" value="ECO:0007669"/>
    <property type="project" value="TreeGrafter"/>
</dbReference>
<dbReference type="PANTHER" id="PTHR14269:SF57">
    <property type="entry name" value="SUPERFAMILY HYDROLASE, PUTATIVE (AFU_ORTHOLOGUE AFUA_2G02580)-RELATED"/>
    <property type="match status" value="1"/>
</dbReference>
<name>A0AAJ0F825_9PEZI</name>
<dbReference type="GO" id="GO:0046474">
    <property type="term" value="P:glycerophospholipid biosynthetic process"/>
    <property type="evidence" value="ECO:0007669"/>
    <property type="project" value="TreeGrafter"/>
</dbReference>
<proteinExistence type="predicted"/>
<dbReference type="NCBIfam" id="TIGR01456">
    <property type="entry name" value="CECR5"/>
    <property type="match status" value="1"/>
</dbReference>
<dbReference type="PANTHER" id="PTHR14269">
    <property type="entry name" value="CDP-DIACYLGLYCEROL--GLYCEROL-3-PHOSPHATE 3-PHOSPHATIDYLTRANSFERASE-RELATED"/>
    <property type="match status" value="1"/>
</dbReference>
<dbReference type="AlphaFoldDB" id="A0AAJ0F825"/>
<dbReference type="EMBL" id="MU839829">
    <property type="protein sequence ID" value="KAK1758621.1"/>
    <property type="molecule type" value="Genomic_DNA"/>
</dbReference>
<dbReference type="Pfam" id="PF13242">
    <property type="entry name" value="Hydrolase_like"/>
    <property type="match status" value="1"/>
</dbReference>
<reference evidence="2" key="1">
    <citation type="submission" date="2023-06" db="EMBL/GenBank/DDBJ databases">
        <title>Genome-scale phylogeny and comparative genomics of the fungal order Sordariales.</title>
        <authorList>
            <consortium name="Lawrence Berkeley National Laboratory"/>
            <person name="Hensen N."/>
            <person name="Bonometti L."/>
            <person name="Westerberg I."/>
            <person name="Brannstrom I.O."/>
            <person name="Guillou S."/>
            <person name="Cros-Aarteil S."/>
            <person name="Calhoun S."/>
            <person name="Haridas S."/>
            <person name="Kuo A."/>
            <person name="Mondo S."/>
            <person name="Pangilinan J."/>
            <person name="Riley R."/>
            <person name="Labutti K."/>
            <person name="Andreopoulos B."/>
            <person name="Lipzen A."/>
            <person name="Chen C."/>
            <person name="Yanf M."/>
            <person name="Daum C."/>
            <person name="Ng V."/>
            <person name="Clum A."/>
            <person name="Steindorff A."/>
            <person name="Ohm R."/>
            <person name="Martin F."/>
            <person name="Silar P."/>
            <person name="Natvig D."/>
            <person name="Lalanne C."/>
            <person name="Gautier V."/>
            <person name="Ament-Velasquez S.L."/>
            <person name="Kruys A."/>
            <person name="Hutchinson M.I."/>
            <person name="Powell A.J."/>
            <person name="Barry K."/>
            <person name="Miller A.N."/>
            <person name="Grigoriev I.V."/>
            <person name="Debuchy R."/>
            <person name="Gladieux P."/>
            <person name="Thoren M.H."/>
            <person name="Johannesson H."/>
        </authorList>
    </citation>
    <scope>NUCLEOTIDE SEQUENCE</scope>
    <source>
        <strain evidence="2">PSN4</strain>
    </source>
</reference>
<organism evidence="2 3">
    <name type="scientific">Echria macrotheca</name>
    <dbReference type="NCBI Taxonomy" id="438768"/>
    <lineage>
        <taxon>Eukaryota</taxon>
        <taxon>Fungi</taxon>
        <taxon>Dikarya</taxon>
        <taxon>Ascomycota</taxon>
        <taxon>Pezizomycotina</taxon>
        <taxon>Sordariomycetes</taxon>
        <taxon>Sordariomycetidae</taxon>
        <taxon>Sordariales</taxon>
        <taxon>Schizotheciaceae</taxon>
        <taxon>Echria</taxon>
    </lineage>
</organism>
<dbReference type="InterPro" id="IPR023214">
    <property type="entry name" value="HAD_sf"/>
</dbReference>
<comment type="caution">
    <text evidence="2">The sequence shown here is derived from an EMBL/GenBank/DDBJ whole genome shotgun (WGS) entry which is preliminary data.</text>
</comment>
<protein>
    <submittedName>
        <fullName evidence="2">HAD-like domain-containing protein</fullName>
    </submittedName>
</protein>
<gene>
    <name evidence="2" type="ORF">QBC47DRAFT_339582</name>
</gene>
<evidence type="ECO:0000256" key="1">
    <source>
        <dbReference type="SAM" id="MobiDB-lite"/>
    </source>
</evidence>
<dbReference type="Pfam" id="PF13344">
    <property type="entry name" value="Hydrolase_6"/>
    <property type="match status" value="1"/>
</dbReference>
<dbReference type="InterPro" id="IPR036412">
    <property type="entry name" value="HAD-like_sf"/>
</dbReference>
<dbReference type="InterPro" id="IPR006357">
    <property type="entry name" value="HAD-SF_hydro_IIA"/>
</dbReference>
<dbReference type="Proteomes" id="UP001239445">
    <property type="component" value="Unassembled WGS sequence"/>
</dbReference>
<dbReference type="FunFam" id="3.40.50.1000:FF:000069">
    <property type="entry name" value="HAD-superfamily subfamily IIA hydrolase"/>
    <property type="match status" value="1"/>
</dbReference>
<dbReference type="InterPro" id="IPR050324">
    <property type="entry name" value="CDP-alcohol_PTase-I"/>
</dbReference>
<dbReference type="Gene3D" id="3.40.50.1000">
    <property type="entry name" value="HAD superfamily/HAD-like"/>
    <property type="match status" value="2"/>
</dbReference>
<keyword evidence="3" id="KW-1185">Reference proteome</keyword>
<sequence>MAMNRAIWGARRGLLAPRRSSPAAVYRRAAAANYSTSSPSPPSSSSPASQRVPSKTSAPAFAFAFDIDGVLLHVAEPIPGAKESLRFLHDNNIPFILLTNGGGKREADRVGFLAERLGVPLSTDNFVQSHTPFRQLVDGGEDGGLRDKTILVTGSDYERCRAIAREYGFRNVVTPADLLAAEPTLFPFRSLAELQQGATPLPKPLYDGSKSSLELESSLKIDAMFVFDDPRDWAVDIQIIMDLLLSHRGYLGTLSPKNGDASLPGCGWQQDGQPPLYFSNGDLVWAAKYHLPRFGQGAFQAAVAGVWDRYTGGHPLRRTVIGKPAGETYRFAERVLTSHRHETLRRMGLHEPPALRSVYMVGDNPESDIAGANGHVSEAGTQWVSVLVKTGVWNEERDRGVLVGRKKPGVIVDDVREAVKWALWRERWEGLWKGE</sequence>
<evidence type="ECO:0000313" key="3">
    <source>
        <dbReference type="Proteomes" id="UP001239445"/>
    </source>
</evidence>
<dbReference type="SUPFAM" id="SSF56784">
    <property type="entry name" value="HAD-like"/>
    <property type="match status" value="1"/>
</dbReference>